<proteinExistence type="predicted"/>
<dbReference type="PATRIC" id="fig|1114856.3.peg.2033"/>
<feature type="region of interest" description="Disordered" evidence="1">
    <location>
        <begin position="1"/>
        <end position="20"/>
    </location>
</feature>
<dbReference type="eggNOG" id="ENOG502N5EQ">
    <property type="taxonomic scope" value="Archaea"/>
</dbReference>
<evidence type="ECO:0000313" key="3">
    <source>
        <dbReference type="Proteomes" id="UP000011599"/>
    </source>
</evidence>
<reference evidence="2 3" key="1">
    <citation type="journal article" date="2014" name="PLoS Genet.">
        <title>Phylogenetically driven sequencing of extremely halophilic archaea reveals strategies for static and dynamic osmo-response.</title>
        <authorList>
            <person name="Becker E.A."/>
            <person name="Seitzer P.M."/>
            <person name="Tritt A."/>
            <person name="Larsen D."/>
            <person name="Krusor M."/>
            <person name="Yao A.I."/>
            <person name="Wu D."/>
            <person name="Madern D."/>
            <person name="Eisen J.A."/>
            <person name="Darling A.E."/>
            <person name="Facciotti M.T."/>
        </authorList>
    </citation>
    <scope>NUCLEOTIDE SEQUENCE [LARGE SCALE GENOMIC DNA]</scope>
    <source>
        <strain evidence="2 3">GA33</strain>
    </source>
</reference>
<sequence length="71" mass="7833">MPITASQRSPGTFETPNWDQESLEGIRNALITVGETIDDSRGVWDDAAEGEYLVMVTGRFVTRIETISATE</sequence>
<organism evidence="2 3">
    <name type="scientific">Natronorubrum tibetense GA33</name>
    <dbReference type="NCBI Taxonomy" id="1114856"/>
    <lineage>
        <taxon>Archaea</taxon>
        <taxon>Methanobacteriati</taxon>
        <taxon>Methanobacteriota</taxon>
        <taxon>Stenosarchaea group</taxon>
        <taxon>Halobacteria</taxon>
        <taxon>Halobacteriales</taxon>
        <taxon>Natrialbaceae</taxon>
        <taxon>Natronorubrum</taxon>
    </lineage>
</organism>
<dbReference type="Proteomes" id="UP000011599">
    <property type="component" value="Unassembled WGS sequence"/>
</dbReference>
<dbReference type="AlphaFoldDB" id="L9VVQ8"/>
<dbReference type="EMBL" id="AOHW01000028">
    <property type="protein sequence ID" value="ELY41265.1"/>
    <property type="molecule type" value="Genomic_DNA"/>
</dbReference>
<gene>
    <name evidence="2" type="ORF">C496_09786</name>
</gene>
<evidence type="ECO:0000256" key="1">
    <source>
        <dbReference type="SAM" id="MobiDB-lite"/>
    </source>
</evidence>
<keyword evidence="3" id="KW-1185">Reference proteome</keyword>
<evidence type="ECO:0000313" key="2">
    <source>
        <dbReference type="EMBL" id="ELY41265.1"/>
    </source>
</evidence>
<name>L9VVQ8_9EURY</name>
<comment type="caution">
    <text evidence="2">The sequence shown here is derived from an EMBL/GenBank/DDBJ whole genome shotgun (WGS) entry which is preliminary data.</text>
</comment>
<accession>L9VVQ8</accession>
<protein>
    <submittedName>
        <fullName evidence="2">Uncharacterized protein</fullName>
    </submittedName>
</protein>